<comment type="subcellular location">
    <subcellularLocation>
        <location evidence="1">Endomembrane system</location>
        <topology evidence="1">Multi-pass membrane protein</topology>
    </subcellularLocation>
</comment>
<dbReference type="Proteomes" id="UP000019132">
    <property type="component" value="Unassembled WGS sequence"/>
</dbReference>
<feature type="transmembrane region" description="Helical" evidence="5">
    <location>
        <begin position="287"/>
        <end position="305"/>
    </location>
</feature>
<dbReference type="GO" id="GO:0012505">
    <property type="term" value="C:endomembrane system"/>
    <property type="evidence" value="ECO:0007669"/>
    <property type="project" value="UniProtKB-SubCell"/>
</dbReference>
<dbReference type="Pfam" id="PF04750">
    <property type="entry name" value="Far-17a_AIG1"/>
    <property type="match status" value="1"/>
</dbReference>
<feature type="transmembrane region" description="Helical" evidence="5">
    <location>
        <begin position="181"/>
        <end position="205"/>
    </location>
</feature>
<organism evidence="6 7">
    <name type="scientific">Globisporangium ultimum (strain ATCC 200006 / CBS 805.95 / DAOM BR144)</name>
    <name type="common">Pythium ultimum</name>
    <dbReference type="NCBI Taxonomy" id="431595"/>
    <lineage>
        <taxon>Eukaryota</taxon>
        <taxon>Sar</taxon>
        <taxon>Stramenopiles</taxon>
        <taxon>Oomycota</taxon>
        <taxon>Peronosporomycetes</taxon>
        <taxon>Pythiales</taxon>
        <taxon>Pythiaceae</taxon>
        <taxon>Globisporangium</taxon>
    </lineage>
</organism>
<dbReference type="InParanoid" id="K3WMT7"/>
<keyword evidence="7" id="KW-1185">Reference proteome</keyword>
<feature type="transmembrane region" description="Helical" evidence="5">
    <location>
        <begin position="248"/>
        <end position="267"/>
    </location>
</feature>
<dbReference type="AlphaFoldDB" id="K3WMT7"/>
<dbReference type="eggNOG" id="ENOG502S96Y">
    <property type="taxonomic scope" value="Eukaryota"/>
</dbReference>
<reference evidence="7" key="1">
    <citation type="journal article" date="2010" name="Genome Biol.">
        <title>Genome sequence of the necrotrophic plant pathogen Pythium ultimum reveals original pathogenicity mechanisms and effector repertoire.</title>
        <authorList>
            <person name="Levesque C.A."/>
            <person name="Brouwer H."/>
            <person name="Cano L."/>
            <person name="Hamilton J.P."/>
            <person name="Holt C."/>
            <person name="Huitema E."/>
            <person name="Raffaele S."/>
            <person name="Robideau G.P."/>
            <person name="Thines M."/>
            <person name="Win J."/>
            <person name="Zerillo M.M."/>
            <person name="Beakes G.W."/>
            <person name="Boore J.L."/>
            <person name="Busam D."/>
            <person name="Dumas B."/>
            <person name="Ferriera S."/>
            <person name="Fuerstenberg S.I."/>
            <person name="Gachon C.M."/>
            <person name="Gaulin E."/>
            <person name="Govers F."/>
            <person name="Grenville-Briggs L."/>
            <person name="Horner N."/>
            <person name="Hostetler J."/>
            <person name="Jiang R.H."/>
            <person name="Johnson J."/>
            <person name="Krajaejun T."/>
            <person name="Lin H."/>
            <person name="Meijer H.J."/>
            <person name="Moore B."/>
            <person name="Morris P."/>
            <person name="Phuntmart V."/>
            <person name="Puiu D."/>
            <person name="Shetty J."/>
            <person name="Stajich J.E."/>
            <person name="Tripathy S."/>
            <person name="Wawra S."/>
            <person name="van West P."/>
            <person name="Whitty B.R."/>
            <person name="Coutinho P.M."/>
            <person name="Henrissat B."/>
            <person name="Martin F."/>
            <person name="Thomas P.D."/>
            <person name="Tyler B.M."/>
            <person name="De Vries R.P."/>
            <person name="Kamoun S."/>
            <person name="Yandell M."/>
            <person name="Tisserat N."/>
            <person name="Buell C.R."/>
        </authorList>
    </citation>
    <scope>NUCLEOTIDE SEQUENCE</scope>
    <source>
        <strain evidence="7">DAOM:BR144</strain>
    </source>
</reference>
<evidence type="ECO:0000313" key="6">
    <source>
        <dbReference type="EnsemblProtists" id="PYU1_T006279"/>
    </source>
</evidence>
<evidence type="ECO:0000313" key="7">
    <source>
        <dbReference type="Proteomes" id="UP000019132"/>
    </source>
</evidence>
<dbReference type="HOGENOM" id="CLU_928973_0_0_1"/>
<keyword evidence="2 5" id="KW-0812">Transmembrane</keyword>
<dbReference type="PANTHER" id="PTHR12242">
    <property type="entry name" value="OS02G0130600 PROTEIN-RELATED"/>
    <property type="match status" value="1"/>
</dbReference>
<keyword evidence="3 5" id="KW-1133">Transmembrane helix</keyword>
<dbReference type="VEuPathDB" id="FungiDB:PYU1_G006267"/>
<accession>K3WMT7</accession>
<dbReference type="EnsemblProtists" id="PYU1_T006279">
    <property type="protein sequence ID" value="PYU1_T006279"/>
    <property type="gene ID" value="PYU1_G006267"/>
</dbReference>
<dbReference type="PANTHER" id="PTHR12242:SF22">
    <property type="entry name" value="OS02G0130600 PROTEIN"/>
    <property type="match status" value="1"/>
</dbReference>
<evidence type="ECO:0000256" key="1">
    <source>
        <dbReference type="ARBA" id="ARBA00004127"/>
    </source>
</evidence>
<protein>
    <submittedName>
        <fullName evidence="6">Uncharacterized protein</fullName>
    </submittedName>
</protein>
<name>K3WMT7_GLOUD</name>
<feature type="transmembrane region" description="Helical" evidence="5">
    <location>
        <begin position="112"/>
        <end position="130"/>
    </location>
</feature>
<dbReference type="GO" id="GO:0016020">
    <property type="term" value="C:membrane"/>
    <property type="evidence" value="ECO:0007669"/>
    <property type="project" value="InterPro"/>
</dbReference>
<keyword evidence="4 5" id="KW-0472">Membrane</keyword>
<reference evidence="7" key="2">
    <citation type="submission" date="2010-04" db="EMBL/GenBank/DDBJ databases">
        <authorList>
            <person name="Buell R."/>
            <person name="Hamilton J."/>
            <person name="Hostetler J."/>
        </authorList>
    </citation>
    <scope>NUCLEOTIDE SEQUENCE [LARGE SCALE GENOMIC DNA]</scope>
    <source>
        <strain evidence="7">DAOM:BR144</strain>
    </source>
</reference>
<dbReference type="OMA" id="SWEPIMT"/>
<proteinExistence type="predicted"/>
<evidence type="ECO:0000256" key="4">
    <source>
        <dbReference type="ARBA" id="ARBA00023136"/>
    </source>
</evidence>
<dbReference type="InterPro" id="IPR006838">
    <property type="entry name" value="ADTRP_AIG1"/>
</dbReference>
<evidence type="ECO:0000256" key="5">
    <source>
        <dbReference type="SAM" id="Phobius"/>
    </source>
</evidence>
<evidence type="ECO:0000256" key="2">
    <source>
        <dbReference type="ARBA" id="ARBA00022692"/>
    </source>
</evidence>
<feature type="transmembrane region" description="Helical" evidence="5">
    <location>
        <begin position="26"/>
        <end position="47"/>
    </location>
</feature>
<reference evidence="6" key="3">
    <citation type="submission" date="2015-02" db="UniProtKB">
        <authorList>
            <consortium name="EnsemblProtists"/>
        </authorList>
    </citation>
    <scope>IDENTIFICATION</scope>
    <source>
        <strain evidence="6">DAOM BR144</strain>
    </source>
</reference>
<dbReference type="EMBL" id="GL376625">
    <property type="status" value="NOT_ANNOTATED_CDS"/>
    <property type="molecule type" value="Genomic_DNA"/>
</dbReference>
<sequence>MAQLQVAHAPSAAAVLVTTDGFTASWETLVCAVEIVAALGVSLWLLYRRDRILAASSPRSANAEILPLTQPRSFLSVDGLLYFRVATVLFYVVVQVYDMFRTRMLCMIFYTSWNFIAQGVYFAIAAWQTFQVHKQQARITRHGYTELLDESTGFLRDPASPTSPALPYRLRRGGRPTRLELVLDVCLATSILISVVVWTILYPYAVKMHYPEKILNWVSYSQHGINLVILQIDFLSTQHRASLHALPLLIAWPSVYSVFTWILHGTIAKGFWPYPFLEVDTLWAPLWYGGLLFAHLVGFGCVYFISRLK</sequence>
<evidence type="ECO:0000256" key="3">
    <source>
        <dbReference type="ARBA" id="ARBA00022989"/>
    </source>
</evidence>